<gene>
    <name evidence="2" type="ORF">UFOVP328_129</name>
</gene>
<accession>A0A6J5LYU4</accession>
<organism evidence="2">
    <name type="scientific">uncultured Caudovirales phage</name>
    <dbReference type="NCBI Taxonomy" id="2100421"/>
    <lineage>
        <taxon>Viruses</taxon>
        <taxon>Duplodnaviria</taxon>
        <taxon>Heunggongvirae</taxon>
        <taxon>Uroviricota</taxon>
        <taxon>Caudoviricetes</taxon>
        <taxon>Peduoviridae</taxon>
        <taxon>Maltschvirus</taxon>
        <taxon>Maltschvirus maltsch</taxon>
    </lineage>
</organism>
<keyword evidence="1" id="KW-1133">Transmembrane helix</keyword>
<protein>
    <submittedName>
        <fullName evidence="2">Uncharacterized protein</fullName>
    </submittedName>
</protein>
<keyword evidence="1" id="KW-0812">Transmembrane</keyword>
<evidence type="ECO:0000313" key="2">
    <source>
        <dbReference type="EMBL" id="CAB4137910.1"/>
    </source>
</evidence>
<sequence length="44" mass="5054">MKPSDWYFVFLCTVLVILVATLPVVLPSETLNQALREWSFQVAK</sequence>
<name>A0A6J5LYU4_9CAUD</name>
<proteinExistence type="predicted"/>
<dbReference type="EMBL" id="LR796341">
    <property type="protein sequence ID" value="CAB4137910.1"/>
    <property type="molecule type" value="Genomic_DNA"/>
</dbReference>
<evidence type="ECO:0000256" key="1">
    <source>
        <dbReference type="SAM" id="Phobius"/>
    </source>
</evidence>
<reference evidence="2" key="1">
    <citation type="submission" date="2020-04" db="EMBL/GenBank/DDBJ databases">
        <authorList>
            <person name="Chiriac C."/>
            <person name="Salcher M."/>
            <person name="Ghai R."/>
            <person name="Kavagutti S V."/>
        </authorList>
    </citation>
    <scope>NUCLEOTIDE SEQUENCE</scope>
</reference>
<keyword evidence="1" id="KW-0472">Membrane</keyword>
<feature type="transmembrane region" description="Helical" evidence="1">
    <location>
        <begin position="6"/>
        <end position="26"/>
    </location>
</feature>